<evidence type="ECO:0000313" key="2">
    <source>
        <dbReference type="EMBL" id="HGQ74357.1"/>
    </source>
</evidence>
<proteinExistence type="predicted"/>
<dbReference type="AlphaFoldDB" id="A0A7C4JMN2"/>
<dbReference type="EMBL" id="DTBE01000077">
    <property type="protein sequence ID" value="HGQ59668.1"/>
    <property type="molecule type" value="Genomic_DNA"/>
</dbReference>
<organism evidence="2">
    <name type="scientific">Staphylothermus marinus</name>
    <dbReference type="NCBI Taxonomy" id="2280"/>
    <lineage>
        <taxon>Archaea</taxon>
        <taxon>Thermoproteota</taxon>
        <taxon>Thermoprotei</taxon>
        <taxon>Desulfurococcales</taxon>
        <taxon>Desulfurococcaceae</taxon>
        <taxon>Staphylothermus</taxon>
    </lineage>
</organism>
<sequence>MRKRSVKPESRVLALTYLNGMYYAMVFRKNFLEEFQVIDESEIIDIGDILDQLNTRDEISYYILCGENKYSFIVPGLNILEGSEYLIQKYNYCRNLVMVAECFDKIRISGFTNTCSGFELW</sequence>
<reference evidence="2" key="1">
    <citation type="journal article" date="2020" name="mSystems">
        <title>Genome- and Community-Level Interaction Insights into Carbon Utilization and Element Cycling Functions of Hydrothermarchaeota in Hydrothermal Sediment.</title>
        <authorList>
            <person name="Zhou Z."/>
            <person name="Liu Y."/>
            <person name="Xu W."/>
            <person name="Pan J."/>
            <person name="Luo Z.H."/>
            <person name="Li M."/>
        </authorList>
    </citation>
    <scope>NUCLEOTIDE SEQUENCE [LARGE SCALE GENOMIC DNA]</scope>
    <source>
        <strain evidence="1">SpSt-638</strain>
        <strain evidence="2">SpSt-648</strain>
    </source>
</reference>
<gene>
    <name evidence="1" type="ORF">ENU09_03020</name>
    <name evidence="2" type="ORF">ENU20_04705</name>
</gene>
<comment type="caution">
    <text evidence="2">The sequence shown here is derived from an EMBL/GenBank/DDBJ whole genome shotgun (WGS) entry which is preliminary data.</text>
</comment>
<accession>A0A7C4JMN2</accession>
<evidence type="ECO:0000313" key="1">
    <source>
        <dbReference type="EMBL" id="HGQ59668.1"/>
    </source>
</evidence>
<protein>
    <submittedName>
        <fullName evidence="2">Uncharacterized protein</fullName>
    </submittedName>
</protein>
<dbReference type="EMBL" id="DTBP01000039">
    <property type="protein sequence ID" value="HGQ74357.1"/>
    <property type="molecule type" value="Genomic_DNA"/>
</dbReference>
<name>A0A7C4JMN2_STAMA</name>